<proteinExistence type="predicted"/>
<dbReference type="EMBL" id="KF901269">
    <property type="protein sequence ID" value="AIF24696.1"/>
    <property type="molecule type" value="Genomic_DNA"/>
</dbReference>
<dbReference type="AlphaFoldDB" id="A0A075I7N8"/>
<organism evidence="1">
    <name type="scientific">uncultured marine thaumarchaeote SAT1000_37_C08</name>
    <dbReference type="NCBI Taxonomy" id="1456406"/>
    <lineage>
        <taxon>Archaea</taxon>
        <taxon>Nitrososphaerota</taxon>
        <taxon>environmental samples</taxon>
    </lineage>
</organism>
<accession>A0A075I7N8</accession>
<reference evidence="1" key="1">
    <citation type="journal article" date="2014" name="Genome Biol. Evol.">
        <title>Pangenome evidence for extensive interdomain horizontal transfer affecting lineage core and shell genes in uncultured planktonic thaumarchaeota and euryarchaeota.</title>
        <authorList>
            <person name="Deschamps P."/>
            <person name="Zivanovic Y."/>
            <person name="Moreira D."/>
            <person name="Rodriguez-Valera F."/>
            <person name="Lopez-Garcia P."/>
        </authorList>
    </citation>
    <scope>NUCLEOTIDE SEQUENCE</scope>
</reference>
<evidence type="ECO:0008006" key="2">
    <source>
        <dbReference type="Google" id="ProtNLM"/>
    </source>
</evidence>
<sequence>MIGKKWILTIKTSKETIVVHAQEKKVKVFLGFLNGQKNKQTQANETKKITFTAGGSTKTLNIHPYSPEVQDGEDHLFSVCSNNLGFLVTNYRVFMDDFFNGTNSKALTHGEYEDVIASNVEKRREEDIVGGVDSHPSAMTSFLSGLGVAHQQVYYNKSTHHASSTETEFGDILFMNDGKQVMAWKNFPDPNSLVKMVNSAKTHFKTAPAASPSSGGDDPIKALKLRFAKGEITKKQFKEMMSILAE</sequence>
<protein>
    <recommendedName>
        <fullName evidence="2">SHOCT domain-containing protein</fullName>
    </recommendedName>
</protein>
<evidence type="ECO:0000313" key="1">
    <source>
        <dbReference type="EMBL" id="AIF24696.1"/>
    </source>
</evidence>
<name>A0A075I7N8_9ARCH</name>